<keyword evidence="12" id="KW-1185">Reference proteome</keyword>
<dbReference type="Gramene" id="OMO74589">
    <property type="protein sequence ID" value="OMO74589"/>
    <property type="gene ID" value="CCACVL1_16588"/>
</dbReference>
<dbReference type="OMA" id="PIFAFKM"/>
<keyword evidence="5 9" id="KW-0560">Oxidoreductase</keyword>
<evidence type="ECO:0000256" key="1">
    <source>
        <dbReference type="ARBA" id="ARBA00001971"/>
    </source>
</evidence>
<dbReference type="SUPFAM" id="SSF48264">
    <property type="entry name" value="Cytochrome P450"/>
    <property type="match status" value="1"/>
</dbReference>
<dbReference type="OrthoDB" id="2789670at2759"/>
<evidence type="ECO:0000313" key="11">
    <source>
        <dbReference type="EMBL" id="OMO74589.1"/>
    </source>
</evidence>
<keyword evidence="10" id="KW-0732">Signal</keyword>
<dbReference type="GO" id="GO:0004497">
    <property type="term" value="F:monooxygenase activity"/>
    <property type="evidence" value="ECO:0007669"/>
    <property type="project" value="UniProtKB-KW"/>
</dbReference>
<keyword evidence="4 8" id="KW-0479">Metal-binding</keyword>
<dbReference type="Gene3D" id="1.10.630.10">
    <property type="entry name" value="Cytochrome P450"/>
    <property type="match status" value="1"/>
</dbReference>
<dbReference type="FunFam" id="1.10.630.10:FF:000126">
    <property type="entry name" value="Predicted protein"/>
    <property type="match status" value="1"/>
</dbReference>
<comment type="cofactor">
    <cofactor evidence="1 8">
        <name>heme</name>
        <dbReference type="ChEBI" id="CHEBI:30413"/>
    </cofactor>
</comment>
<accession>A0A1R3HW45</accession>
<evidence type="ECO:0000256" key="8">
    <source>
        <dbReference type="PIRSR" id="PIRSR602401-1"/>
    </source>
</evidence>
<gene>
    <name evidence="11" type="ORF">CCACVL1_16588</name>
</gene>
<keyword evidence="7 9" id="KW-0503">Monooxygenase</keyword>
<proteinExistence type="inferred from homology"/>
<evidence type="ECO:0000256" key="2">
    <source>
        <dbReference type="ARBA" id="ARBA00010617"/>
    </source>
</evidence>
<organism evidence="11 12">
    <name type="scientific">Corchorus capsularis</name>
    <name type="common">Jute</name>
    <dbReference type="NCBI Taxonomy" id="210143"/>
    <lineage>
        <taxon>Eukaryota</taxon>
        <taxon>Viridiplantae</taxon>
        <taxon>Streptophyta</taxon>
        <taxon>Embryophyta</taxon>
        <taxon>Tracheophyta</taxon>
        <taxon>Spermatophyta</taxon>
        <taxon>Magnoliopsida</taxon>
        <taxon>eudicotyledons</taxon>
        <taxon>Gunneridae</taxon>
        <taxon>Pentapetalae</taxon>
        <taxon>rosids</taxon>
        <taxon>malvids</taxon>
        <taxon>Malvales</taxon>
        <taxon>Malvaceae</taxon>
        <taxon>Grewioideae</taxon>
        <taxon>Apeibeae</taxon>
        <taxon>Corchorus</taxon>
    </lineage>
</organism>
<sequence>MALALLFAVLLLLSLPFLILKHSKSTKVAPLPPGPKPWPILGNLLETMGTKPHLALAQLAKLHGPLISLRLGTQLFIVGSSPAAATEILKTHDRQLSGRHIPDVLTIFAKKPELNRLAWTDLSDEWKSFRALMKANLFSPNMVDNQSCIREKIVGEMLEYLGTKEGDLIRIRDAIFVFIFNSLGNYYFSRDFITFDGEDSKKVSKLVREMIKLSIAPNISDLYPLLSFLDLQGLRNKSDECVRKLRLLWDSYIRDRRATKLFGDVSDFLDVLIQSGFSDEQISYIFVEMLGGVSDSSTSTIEWAMAELIKNPEQMKKLRMELEEAIPAGKMVKESDLADLAYLHACVKETLRLHPPAPLLIPRRATESCRVMNYMIPKDAHVLVNVWAIARDPSVWEDPLSFKPERFIINSELDYKGNNFEYLPFGGGRRVCAGIPTATRQVELALASLLLNFEWSLPNNVPPHELDMGESFSLTMMKEQPLELLAKQIK</sequence>
<keyword evidence="6 8" id="KW-0408">Iron</keyword>
<evidence type="ECO:0000256" key="9">
    <source>
        <dbReference type="RuleBase" id="RU000461"/>
    </source>
</evidence>
<dbReference type="GO" id="GO:0005506">
    <property type="term" value="F:iron ion binding"/>
    <property type="evidence" value="ECO:0007669"/>
    <property type="project" value="InterPro"/>
</dbReference>
<dbReference type="InterPro" id="IPR001128">
    <property type="entry name" value="Cyt_P450"/>
</dbReference>
<comment type="caution">
    <text evidence="11">The sequence shown here is derived from an EMBL/GenBank/DDBJ whole genome shotgun (WGS) entry which is preliminary data.</text>
</comment>
<comment type="similarity">
    <text evidence="2 9">Belongs to the cytochrome P450 family.</text>
</comment>
<evidence type="ECO:0000256" key="4">
    <source>
        <dbReference type="ARBA" id="ARBA00022723"/>
    </source>
</evidence>
<dbReference type="InterPro" id="IPR036396">
    <property type="entry name" value="Cyt_P450_sf"/>
</dbReference>
<evidence type="ECO:0000256" key="3">
    <source>
        <dbReference type="ARBA" id="ARBA00022617"/>
    </source>
</evidence>
<evidence type="ECO:0000256" key="10">
    <source>
        <dbReference type="SAM" id="SignalP"/>
    </source>
</evidence>
<dbReference type="STRING" id="210143.A0A1R3HW45"/>
<dbReference type="AlphaFoldDB" id="A0A1R3HW45"/>
<name>A0A1R3HW45_COCAP</name>
<dbReference type="GO" id="GO:0020037">
    <property type="term" value="F:heme binding"/>
    <property type="evidence" value="ECO:0007669"/>
    <property type="project" value="InterPro"/>
</dbReference>
<evidence type="ECO:0000256" key="7">
    <source>
        <dbReference type="ARBA" id="ARBA00023033"/>
    </source>
</evidence>
<protein>
    <submittedName>
        <fullName evidence="11">Cytochrome P450</fullName>
    </submittedName>
</protein>
<dbReference type="EMBL" id="AWWV01011090">
    <property type="protein sequence ID" value="OMO74589.1"/>
    <property type="molecule type" value="Genomic_DNA"/>
</dbReference>
<dbReference type="InterPro" id="IPR002401">
    <property type="entry name" value="Cyt_P450_E_grp-I"/>
</dbReference>
<dbReference type="GO" id="GO:0016705">
    <property type="term" value="F:oxidoreductase activity, acting on paired donors, with incorporation or reduction of molecular oxygen"/>
    <property type="evidence" value="ECO:0007669"/>
    <property type="project" value="InterPro"/>
</dbReference>
<dbReference type="InterPro" id="IPR017972">
    <property type="entry name" value="Cyt_P450_CS"/>
</dbReference>
<dbReference type="PANTHER" id="PTHR47950">
    <property type="entry name" value="CYTOCHROME P450, FAMILY 76, SUBFAMILY C, POLYPEPTIDE 5-RELATED"/>
    <property type="match status" value="1"/>
</dbReference>
<feature type="binding site" description="axial binding residue" evidence="8">
    <location>
        <position position="432"/>
    </location>
    <ligand>
        <name>heme</name>
        <dbReference type="ChEBI" id="CHEBI:30413"/>
    </ligand>
    <ligandPart>
        <name>Fe</name>
        <dbReference type="ChEBI" id="CHEBI:18248"/>
    </ligandPart>
</feature>
<feature type="chain" id="PRO_5010348844" evidence="10">
    <location>
        <begin position="26"/>
        <end position="490"/>
    </location>
</feature>
<reference evidence="11 12" key="1">
    <citation type="submission" date="2013-09" db="EMBL/GenBank/DDBJ databases">
        <title>Corchorus capsularis genome sequencing.</title>
        <authorList>
            <person name="Alam M."/>
            <person name="Haque M.S."/>
            <person name="Islam M.S."/>
            <person name="Emdad E.M."/>
            <person name="Islam M.M."/>
            <person name="Ahmed B."/>
            <person name="Halim A."/>
            <person name="Hossen Q.M.M."/>
            <person name="Hossain M.Z."/>
            <person name="Ahmed R."/>
            <person name="Khan M.M."/>
            <person name="Islam R."/>
            <person name="Rashid M.M."/>
            <person name="Khan S.A."/>
            <person name="Rahman M.S."/>
            <person name="Alam M."/>
        </authorList>
    </citation>
    <scope>NUCLEOTIDE SEQUENCE [LARGE SCALE GENOMIC DNA]</scope>
    <source>
        <strain evidence="12">cv. CVL-1</strain>
        <tissue evidence="11">Whole seedling</tissue>
    </source>
</reference>
<dbReference type="PANTHER" id="PTHR47950:SF6">
    <property type="entry name" value="CYTOCHROME P450"/>
    <property type="match status" value="1"/>
</dbReference>
<evidence type="ECO:0000313" key="12">
    <source>
        <dbReference type="Proteomes" id="UP000188268"/>
    </source>
</evidence>
<keyword evidence="3 8" id="KW-0349">Heme</keyword>
<dbReference type="PRINTS" id="PR00463">
    <property type="entry name" value="EP450I"/>
</dbReference>
<dbReference type="PRINTS" id="PR00385">
    <property type="entry name" value="P450"/>
</dbReference>
<evidence type="ECO:0000256" key="5">
    <source>
        <dbReference type="ARBA" id="ARBA00023002"/>
    </source>
</evidence>
<evidence type="ECO:0000256" key="6">
    <source>
        <dbReference type="ARBA" id="ARBA00023004"/>
    </source>
</evidence>
<dbReference type="PROSITE" id="PS00086">
    <property type="entry name" value="CYTOCHROME_P450"/>
    <property type="match status" value="1"/>
</dbReference>
<dbReference type="Proteomes" id="UP000188268">
    <property type="component" value="Unassembled WGS sequence"/>
</dbReference>
<dbReference type="Pfam" id="PF00067">
    <property type="entry name" value="p450"/>
    <property type="match status" value="1"/>
</dbReference>
<feature type="signal peptide" evidence="10">
    <location>
        <begin position="1"/>
        <end position="25"/>
    </location>
</feature>